<evidence type="ECO:0000313" key="1">
    <source>
        <dbReference type="EMBL" id="GKS81991.1"/>
    </source>
</evidence>
<organism evidence="1 2">
    <name type="scientific">Ligilactobacillus pabuli</name>
    <dbReference type="NCBI Taxonomy" id="2886039"/>
    <lineage>
        <taxon>Bacteria</taxon>
        <taxon>Bacillati</taxon>
        <taxon>Bacillota</taxon>
        <taxon>Bacilli</taxon>
        <taxon>Lactobacillales</taxon>
        <taxon>Lactobacillaceae</taxon>
        <taxon>Ligilactobacillus</taxon>
    </lineage>
</organism>
<name>A0ABQ5JJ88_9LACO</name>
<dbReference type="EMBL" id="BQXH01000016">
    <property type="protein sequence ID" value="GKS81991.1"/>
    <property type="molecule type" value="Genomic_DNA"/>
</dbReference>
<keyword evidence="2" id="KW-1185">Reference proteome</keyword>
<protein>
    <submittedName>
        <fullName evidence="1">Uncharacterized protein</fullName>
    </submittedName>
</protein>
<proteinExistence type="predicted"/>
<comment type="caution">
    <text evidence="1">The sequence shown here is derived from an EMBL/GenBank/DDBJ whole genome shotgun (WGS) entry which is preliminary data.</text>
</comment>
<reference evidence="1" key="1">
    <citation type="journal article" date="2022" name="Int. J. Syst. Evol. Microbiol.">
        <title>A novel species of lactic acid bacteria, Ligilactobacillus pabuli sp. nov., isolated from alfalfa silage.</title>
        <authorList>
            <person name="Tohno M."/>
            <person name="Tanizawa Y."/>
            <person name="Sawada H."/>
            <person name="Sakamoto M."/>
            <person name="Ohkuma M."/>
            <person name="Kobayashi H."/>
        </authorList>
    </citation>
    <scope>NUCLEOTIDE SEQUENCE</scope>
    <source>
        <strain evidence="1">AF129</strain>
    </source>
</reference>
<sequence length="56" mass="6492">MSIIGLDQKITFLSDVLVELDKRSLLPHAARLRTQSGVKREKVSTIRTQELMRFQH</sequence>
<gene>
    <name evidence="1" type="ORF">LPAF129_16770</name>
</gene>
<accession>A0ABQ5JJ88</accession>
<evidence type="ECO:0000313" key="2">
    <source>
        <dbReference type="Proteomes" id="UP001055149"/>
    </source>
</evidence>
<dbReference type="Proteomes" id="UP001055149">
    <property type="component" value="Unassembled WGS sequence"/>
</dbReference>